<dbReference type="AlphaFoldDB" id="A3MV14"/>
<sequence>MEFSLSVVDITSDFPNVIKLSGDVEATVELPLEKLGVALKKGDKIRLVLSKEKDGDLSKYKVYMWGIVYHVAEELTRISIGGLQLDIKKKLPLAIGEKVYIGIL</sequence>
<evidence type="ECO:0000313" key="2">
    <source>
        <dbReference type="Proteomes" id="UP000001431"/>
    </source>
</evidence>
<proteinExistence type="predicted"/>
<dbReference type="Gene3D" id="2.40.50.140">
    <property type="entry name" value="Nucleic acid-binding proteins"/>
    <property type="match status" value="1"/>
</dbReference>
<dbReference type="RefSeq" id="WP_011849739.1">
    <property type="nucleotide sequence ID" value="NC_009073.1"/>
</dbReference>
<evidence type="ECO:0000313" key="1">
    <source>
        <dbReference type="EMBL" id="ABO08481.1"/>
    </source>
</evidence>
<dbReference type="eggNOG" id="arCOG04271">
    <property type="taxonomic scope" value="Archaea"/>
</dbReference>
<protein>
    <submittedName>
        <fullName evidence="1">Uncharacterized protein</fullName>
    </submittedName>
</protein>
<keyword evidence="2" id="KW-1185">Reference proteome</keyword>
<dbReference type="OrthoDB" id="26752at2157"/>
<dbReference type="InterPro" id="IPR012340">
    <property type="entry name" value="NA-bd_OB-fold"/>
</dbReference>
<dbReference type="Proteomes" id="UP000001431">
    <property type="component" value="Chromosome"/>
</dbReference>
<organism evidence="1 2">
    <name type="scientific">Pyrobaculum calidifontis (strain DSM 21063 / JCM 11548 / VA1)</name>
    <dbReference type="NCBI Taxonomy" id="410359"/>
    <lineage>
        <taxon>Archaea</taxon>
        <taxon>Thermoproteota</taxon>
        <taxon>Thermoprotei</taxon>
        <taxon>Thermoproteales</taxon>
        <taxon>Thermoproteaceae</taxon>
        <taxon>Pyrobaculum</taxon>
    </lineage>
</organism>
<dbReference type="HOGENOM" id="CLU_169407_0_0_2"/>
<accession>A3MV14</accession>
<gene>
    <name evidence="1" type="ordered locus">Pcal_1056</name>
</gene>
<dbReference type="GeneID" id="4909342"/>
<dbReference type="STRING" id="410359.Pcal_1056"/>
<dbReference type="KEGG" id="pcl:Pcal_1056"/>
<dbReference type="EMBL" id="CP000561">
    <property type="protein sequence ID" value="ABO08481.1"/>
    <property type="molecule type" value="Genomic_DNA"/>
</dbReference>
<reference evidence="1" key="1">
    <citation type="submission" date="2007-02" db="EMBL/GenBank/DDBJ databases">
        <title>Complete sequence of Pyrobaculum calidifontis JCM 11548.</title>
        <authorList>
            <consortium name="US DOE Joint Genome Institute"/>
            <person name="Copeland A."/>
            <person name="Lucas S."/>
            <person name="Lapidus A."/>
            <person name="Barry K."/>
            <person name="Glavina del Rio T."/>
            <person name="Dalin E."/>
            <person name="Tice H."/>
            <person name="Pitluck S."/>
            <person name="Chain P."/>
            <person name="Malfatti S."/>
            <person name="Shin M."/>
            <person name="Vergez L."/>
            <person name="Schmutz J."/>
            <person name="Larimer F."/>
            <person name="Land M."/>
            <person name="Hauser L."/>
            <person name="Kyrpides N."/>
            <person name="Mikhailova N."/>
            <person name="Cozen A.E."/>
            <person name="Fitz-Gibbon S.T."/>
            <person name="House C.H."/>
            <person name="Saltikov C."/>
            <person name="Lowe T.M."/>
            <person name="Richardson P."/>
        </authorList>
    </citation>
    <scope>NUCLEOTIDE SEQUENCE [LARGE SCALE GENOMIC DNA]</scope>
    <source>
        <strain evidence="1">JCM 11548</strain>
    </source>
</reference>
<name>A3MV14_PYRCJ</name>